<proteinExistence type="predicted"/>
<dbReference type="EMBL" id="JBDPZC010000001">
    <property type="protein sequence ID" value="MEO3711517.1"/>
    <property type="molecule type" value="Genomic_DNA"/>
</dbReference>
<protein>
    <submittedName>
        <fullName evidence="3">Uncharacterized protein</fullName>
    </submittedName>
</protein>
<feature type="transmembrane region" description="Helical" evidence="2">
    <location>
        <begin position="54"/>
        <end position="74"/>
    </location>
</feature>
<feature type="region of interest" description="Disordered" evidence="1">
    <location>
        <begin position="183"/>
        <end position="226"/>
    </location>
</feature>
<keyword evidence="2" id="KW-0812">Transmembrane</keyword>
<sequence length="297" mass="29693">MSRPTLRATSANPADPVRASAPDAGDADADGLLSVLSLEDLQAQAPRRRSGGSMIWALGGAALLCGLWLVWLLWPSSPAAEPAPMVPELSTRPAPAPAVLAQDPALGSRPAAIIDAPQDPAVAAALPAQAASSSLATLSALPASASLPAQAMPAAAVGNGAPQEAGMASQAVAPVAPAAVAAAAAVPRENRRVASRDARESKRAAAKAEPSRSRAAAGGGKAASADPDAQLLAAVVQHLDQQQAPHDFNESPEAAPKVNLAQCKGLRGADASQCRAQACAGRWGVDRACPMRNGGKS</sequence>
<dbReference type="Proteomes" id="UP001462640">
    <property type="component" value="Unassembled WGS sequence"/>
</dbReference>
<feature type="region of interest" description="Disordered" evidence="1">
    <location>
        <begin position="1"/>
        <end position="26"/>
    </location>
</feature>
<keyword evidence="2" id="KW-0472">Membrane</keyword>
<evidence type="ECO:0000313" key="3">
    <source>
        <dbReference type="EMBL" id="MEO3711517.1"/>
    </source>
</evidence>
<evidence type="ECO:0000313" key="4">
    <source>
        <dbReference type="Proteomes" id="UP001462640"/>
    </source>
</evidence>
<gene>
    <name evidence="3" type="ORF">ABDJ40_01915</name>
</gene>
<organism evidence="3 4">
    <name type="scientific">Roseateles flavus</name>
    <dbReference type="NCBI Taxonomy" id="3149041"/>
    <lineage>
        <taxon>Bacteria</taxon>
        <taxon>Pseudomonadati</taxon>
        <taxon>Pseudomonadota</taxon>
        <taxon>Betaproteobacteria</taxon>
        <taxon>Burkholderiales</taxon>
        <taxon>Sphaerotilaceae</taxon>
        <taxon>Roseateles</taxon>
    </lineage>
</organism>
<dbReference type="RefSeq" id="WP_347605400.1">
    <property type="nucleotide sequence ID" value="NZ_JBDPZC010000001.1"/>
</dbReference>
<keyword evidence="2" id="KW-1133">Transmembrane helix</keyword>
<comment type="caution">
    <text evidence="3">The sequence shown here is derived from an EMBL/GenBank/DDBJ whole genome shotgun (WGS) entry which is preliminary data.</text>
</comment>
<accession>A0ABV0G8Y6</accession>
<reference evidence="3 4" key="1">
    <citation type="submission" date="2024-05" db="EMBL/GenBank/DDBJ databases">
        <title>Roseateles sp. 2.12 16S ribosomal RNA gene Genome sequencing and assembly.</title>
        <authorList>
            <person name="Woo H."/>
        </authorList>
    </citation>
    <scope>NUCLEOTIDE SEQUENCE [LARGE SCALE GENOMIC DNA]</scope>
    <source>
        <strain evidence="3 4">2.12</strain>
    </source>
</reference>
<evidence type="ECO:0000256" key="1">
    <source>
        <dbReference type="SAM" id="MobiDB-lite"/>
    </source>
</evidence>
<name>A0ABV0G8Y6_9BURK</name>
<feature type="compositionally biased region" description="Basic and acidic residues" evidence="1">
    <location>
        <begin position="188"/>
        <end position="203"/>
    </location>
</feature>
<evidence type="ECO:0000256" key="2">
    <source>
        <dbReference type="SAM" id="Phobius"/>
    </source>
</evidence>
<keyword evidence="4" id="KW-1185">Reference proteome</keyword>